<dbReference type="GO" id="GO:0005524">
    <property type="term" value="F:ATP binding"/>
    <property type="evidence" value="ECO:0007669"/>
    <property type="project" value="UniProtKB-KW"/>
</dbReference>
<evidence type="ECO:0000256" key="1">
    <source>
        <dbReference type="ARBA" id="ARBA00022527"/>
    </source>
</evidence>
<proteinExistence type="predicted"/>
<evidence type="ECO:0000256" key="5">
    <source>
        <dbReference type="ARBA" id="ARBA00022840"/>
    </source>
</evidence>
<feature type="domain" description="Protein kinase" evidence="6">
    <location>
        <begin position="1"/>
        <end position="140"/>
    </location>
</feature>
<dbReference type="PANTHER" id="PTHR46716">
    <property type="entry name" value="MITOGEN-ACTIVATED PROTEIN KINASE KINASE KINASE 7"/>
    <property type="match status" value="1"/>
</dbReference>
<comment type="caution">
    <text evidence="7">The sequence shown here is derived from an EMBL/GenBank/DDBJ whole genome shotgun (WGS) entry which is preliminary data.</text>
</comment>
<dbReference type="InterPro" id="IPR001245">
    <property type="entry name" value="Ser-Thr/Tyr_kinase_cat_dom"/>
</dbReference>
<evidence type="ECO:0000256" key="3">
    <source>
        <dbReference type="ARBA" id="ARBA00022741"/>
    </source>
</evidence>
<evidence type="ECO:0000313" key="8">
    <source>
        <dbReference type="Proteomes" id="UP001153678"/>
    </source>
</evidence>
<sequence length="366" mass="42685">MIEPVSNAPDAPTLSELYGLCRPIEYFQSSKKNDINNIYGVLPFVAPEVLRGQSYTLASDIYSFSMIMWGLVSGVSPFNHEAHDFQLGLNICKGKRPKDIGNAPQCYINLMKRCWDECQSKRPTAIEIKKIIESDLSGYYLNTNLNFENNFVTIRLKSEDKRVKKQNYYFPPLTSGFSEGDLPTGFTCQKKKKKTNTSHLSNQDTFSIGINMKICSQMKRFYPHLEMNMNFEEEFEDTTNSVGHLSNWTYKLEDILLYETEEFQSIAQLMKGLQRRYQNSIEWDIIEFHRFFVEKNKDRSEKLEYKWATNKLNKSLRSIGNTLAEKALNLQETAKVSVVFPCINVMLQHEQWFSWFRYLRLRGNTA</sequence>
<dbReference type="GO" id="GO:0004709">
    <property type="term" value="F:MAP kinase kinase kinase activity"/>
    <property type="evidence" value="ECO:0007669"/>
    <property type="project" value="TreeGrafter"/>
</dbReference>
<evidence type="ECO:0000313" key="7">
    <source>
        <dbReference type="EMBL" id="CAI2161826.1"/>
    </source>
</evidence>
<dbReference type="Gene3D" id="1.10.510.10">
    <property type="entry name" value="Transferase(Phosphotransferase) domain 1"/>
    <property type="match status" value="1"/>
</dbReference>
<dbReference type="PANTHER" id="PTHR46716:SF1">
    <property type="entry name" value="MITOGEN-ACTIVATED PROTEIN KINASE KINASE KINASE 7"/>
    <property type="match status" value="1"/>
</dbReference>
<keyword evidence="8" id="KW-1185">Reference proteome</keyword>
<dbReference type="GO" id="GO:0006955">
    <property type="term" value="P:immune response"/>
    <property type="evidence" value="ECO:0007669"/>
    <property type="project" value="TreeGrafter"/>
</dbReference>
<reference evidence="7" key="1">
    <citation type="submission" date="2022-08" db="EMBL/GenBank/DDBJ databases">
        <authorList>
            <person name="Kallberg Y."/>
            <person name="Tangrot J."/>
            <person name="Rosling A."/>
        </authorList>
    </citation>
    <scope>NUCLEOTIDE SEQUENCE</scope>
    <source>
        <strain evidence="7">Wild A</strain>
    </source>
</reference>
<dbReference type="InterPro" id="IPR011009">
    <property type="entry name" value="Kinase-like_dom_sf"/>
</dbReference>
<dbReference type="SUPFAM" id="SSF56112">
    <property type="entry name" value="Protein kinase-like (PK-like)"/>
    <property type="match status" value="1"/>
</dbReference>
<keyword evidence="4" id="KW-0418">Kinase</keyword>
<keyword evidence="1" id="KW-0723">Serine/threonine-protein kinase</keyword>
<dbReference type="EMBL" id="CAMKVN010000015">
    <property type="protein sequence ID" value="CAI2161826.1"/>
    <property type="molecule type" value="Genomic_DNA"/>
</dbReference>
<name>A0A9W4SAJ8_9GLOM</name>
<evidence type="ECO:0000256" key="2">
    <source>
        <dbReference type="ARBA" id="ARBA00022679"/>
    </source>
</evidence>
<keyword evidence="5" id="KW-0067">ATP-binding</keyword>
<keyword evidence="3" id="KW-0547">Nucleotide-binding</keyword>
<protein>
    <submittedName>
        <fullName evidence="7">5000_t:CDS:1</fullName>
    </submittedName>
</protein>
<accession>A0A9W4SAJ8</accession>
<keyword evidence="2" id="KW-0808">Transferase</keyword>
<evidence type="ECO:0000256" key="4">
    <source>
        <dbReference type="ARBA" id="ARBA00022777"/>
    </source>
</evidence>
<evidence type="ECO:0000259" key="6">
    <source>
        <dbReference type="PROSITE" id="PS50011"/>
    </source>
</evidence>
<dbReference type="Proteomes" id="UP001153678">
    <property type="component" value="Unassembled WGS sequence"/>
</dbReference>
<organism evidence="7 8">
    <name type="scientific">Funneliformis geosporum</name>
    <dbReference type="NCBI Taxonomy" id="1117311"/>
    <lineage>
        <taxon>Eukaryota</taxon>
        <taxon>Fungi</taxon>
        <taxon>Fungi incertae sedis</taxon>
        <taxon>Mucoromycota</taxon>
        <taxon>Glomeromycotina</taxon>
        <taxon>Glomeromycetes</taxon>
        <taxon>Glomerales</taxon>
        <taxon>Glomeraceae</taxon>
        <taxon>Funneliformis</taxon>
    </lineage>
</organism>
<gene>
    <name evidence="7" type="ORF">FWILDA_LOCUS249</name>
</gene>
<dbReference type="PROSITE" id="PS50011">
    <property type="entry name" value="PROTEIN_KINASE_DOM"/>
    <property type="match status" value="1"/>
</dbReference>
<dbReference type="OrthoDB" id="302535at2759"/>
<dbReference type="Pfam" id="PF07714">
    <property type="entry name" value="PK_Tyr_Ser-Thr"/>
    <property type="match status" value="1"/>
</dbReference>
<dbReference type="GO" id="GO:0007254">
    <property type="term" value="P:JNK cascade"/>
    <property type="evidence" value="ECO:0007669"/>
    <property type="project" value="TreeGrafter"/>
</dbReference>
<dbReference type="AlphaFoldDB" id="A0A9W4SAJ8"/>
<dbReference type="InterPro" id="IPR000719">
    <property type="entry name" value="Prot_kinase_dom"/>
</dbReference>